<name>A0AAW1JI94_POPJA</name>
<accession>A0AAW1JI94</accession>
<dbReference type="AlphaFoldDB" id="A0AAW1JI94"/>
<dbReference type="PANTHER" id="PTHR43372">
    <property type="entry name" value="FATTY-ACID AMIDE HYDROLASE"/>
    <property type="match status" value="1"/>
</dbReference>
<dbReference type="Proteomes" id="UP001458880">
    <property type="component" value="Unassembled WGS sequence"/>
</dbReference>
<evidence type="ECO:0000313" key="1">
    <source>
        <dbReference type="EMBL" id="KAK9702949.1"/>
    </source>
</evidence>
<reference evidence="1 2" key="1">
    <citation type="journal article" date="2024" name="BMC Genomics">
        <title>De novo assembly and annotation of Popillia japonica's genome with initial clues to its potential as an invasive pest.</title>
        <authorList>
            <person name="Cucini C."/>
            <person name="Boschi S."/>
            <person name="Funari R."/>
            <person name="Cardaioli E."/>
            <person name="Iannotti N."/>
            <person name="Marturano G."/>
            <person name="Paoli F."/>
            <person name="Bruttini M."/>
            <person name="Carapelli A."/>
            <person name="Frati F."/>
            <person name="Nardi F."/>
        </authorList>
    </citation>
    <scope>NUCLEOTIDE SEQUENCE [LARGE SCALE GENOMIC DNA]</scope>
    <source>
        <strain evidence="1">DMR45628</strain>
    </source>
</reference>
<dbReference type="Gene3D" id="3.90.1300.10">
    <property type="entry name" value="Amidase signature (AS) domain"/>
    <property type="match status" value="1"/>
</dbReference>
<dbReference type="PANTHER" id="PTHR43372:SF4">
    <property type="entry name" value="FATTY-ACID AMIDE HYDROLASE 2"/>
    <property type="match status" value="1"/>
</dbReference>
<comment type="caution">
    <text evidence="1">The sequence shown here is derived from an EMBL/GenBank/DDBJ whole genome shotgun (WGS) entry which is preliminary data.</text>
</comment>
<sequence>MEKPAKFVPPTDEPILKLSATALAQKVRERKLYSQEIIQAYKRRIQEVNPIINAVVEDRFEEALEEAKKADSKRYELYWSIAYKEKY</sequence>
<dbReference type="InterPro" id="IPR052739">
    <property type="entry name" value="FAAH2"/>
</dbReference>
<dbReference type="InterPro" id="IPR036928">
    <property type="entry name" value="AS_sf"/>
</dbReference>
<evidence type="ECO:0000313" key="2">
    <source>
        <dbReference type="Proteomes" id="UP001458880"/>
    </source>
</evidence>
<gene>
    <name evidence="1" type="ORF">QE152_g29636</name>
</gene>
<dbReference type="EMBL" id="JASPKY010000379">
    <property type="protein sequence ID" value="KAK9702949.1"/>
    <property type="molecule type" value="Genomic_DNA"/>
</dbReference>
<keyword evidence="2" id="KW-1185">Reference proteome</keyword>
<protein>
    <submittedName>
        <fullName evidence="1">Amidase</fullName>
    </submittedName>
</protein>
<proteinExistence type="predicted"/>
<dbReference type="SUPFAM" id="SSF75304">
    <property type="entry name" value="Amidase signature (AS) enzymes"/>
    <property type="match status" value="1"/>
</dbReference>
<dbReference type="GO" id="GO:0012505">
    <property type="term" value="C:endomembrane system"/>
    <property type="evidence" value="ECO:0007669"/>
    <property type="project" value="TreeGrafter"/>
</dbReference>
<organism evidence="1 2">
    <name type="scientific">Popillia japonica</name>
    <name type="common">Japanese beetle</name>
    <dbReference type="NCBI Taxonomy" id="7064"/>
    <lineage>
        <taxon>Eukaryota</taxon>
        <taxon>Metazoa</taxon>
        <taxon>Ecdysozoa</taxon>
        <taxon>Arthropoda</taxon>
        <taxon>Hexapoda</taxon>
        <taxon>Insecta</taxon>
        <taxon>Pterygota</taxon>
        <taxon>Neoptera</taxon>
        <taxon>Endopterygota</taxon>
        <taxon>Coleoptera</taxon>
        <taxon>Polyphaga</taxon>
        <taxon>Scarabaeiformia</taxon>
        <taxon>Scarabaeidae</taxon>
        <taxon>Rutelinae</taxon>
        <taxon>Popillia</taxon>
    </lineage>
</organism>